<protein>
    <recommendedName>
        <fullName evidence="3">NAD-dependent epimerase/dehydratase domain-containing protein</fullName>
    </recommendedName>
</protein>
<evidence type="ECO:0000313" key="4">
    <source>
        <dbReference type="EMBL" id="KAK4535167.1"/>
    </source>
</evidence>
<reference evidence="4 5" key="1">
    <citation type="submission" date="2022-07" db="EMBL/GenBank/DDBJ databases">
        <title>Genome-wide signatures of adaptation to extreme environments.</title>
        <authorList>
            <person name="Cho C.H."/>
            <person name="Yoon H.S."/>
        </authorList>
    </citation>
    <scope>NUCLEOTIDE SEQUENCE [LARGE SCALE GENOMIC DNA]</scope>
    <source>
        <strain evidence="4 5">DBV 063 E5</strain>
    </source>
</reference>
<dbReference type="SUPFAM" id="SSF51735">
    <property type="entry name" value="NAD(P)-binding Rossmann-fold domains"/>
    <property type="match status" value="1"/>
</dbReference>
<comment type="similarity">
    <text evidence="2">Belongs to the NAD(P)-dependent epimerase/dehydratase family. Dihydroflavonol-4-reductase subfamily.</text>
</comment>
<dbReference type="EMBL" id="JANCYW010000004">
    <property type="protein sequence ID" value="KAK4535167.1"/>
    <property type="molecule type" value="Genomic_DNA"/>
</dbReference>
<dbReference type="FunFam" id="3.40.50.720:FF:000085">
    <property type="entry name" value="Dihydroflavonol reductase"/>
    <property type="match status" value="1"/>
</dbReference>
<dbReference type="AlphaFoldDB" id="A0AAV9IS49"/>
<name>A0AAV9IS49_CYACA</name>
<gene>
    <name evidence="4" type="ORF">CDCA_CDCA04G1192</name>
</gene>
<dbReference type="Pfam" id="PF01370">
    <property type="entry name" value="Epimerase"/>
    <property type="match status" value="1"/>
</dbReference>
<comment type="caution">
    <text evidence="4">The sequence shown here is derived from an EMBL/GenBank/DDBJ whole genome shotgun (WGS) entry which is preliminary data.</text>
</comment>
<evidence type="ECO:0000259" key="3">
    <source>
        <dbReference type="Pfam" id="PF01370"/>
    </source>
</evidence>
<dbReference type="PANTHER" id="PTHR10366">
    <property type="entry name" value="NAD DEPENDENT EPIMERASE/DEHYDRATASE"/>
    <property type="match status" value="1"/>
</dbReference>
<sequence>MTEAEKTVCVTGASGYIASWIVKYLLEEGYTVHGTVRDRRRKTAHLLRLAEESAAAGGHLELFEADLLKPGSFDEAVRGCSVVYHTASPFFIAARRGDPRKVFVEPAVEGTRNVLEACLKPAALESLRRVVVTSSIVAVFGDFDQKDCRTQGAYTEADWNTTSTLRSYPYAYSKVRAEQTAWEVAQKKQPPGRKWDLVTVLPGAVLGPSLSSTTESGTVELMQQLLSGQMSVGTPDIIVPVVDVRDVARAHLRAGADRKNVPSGRYVTVAKTVSFMDLADMLRPEFGGKIALPKRVLPKWLFYVIGPFVGISGSMVRHRIGVPLQVDNRKSIRALQLEYRPVQTTVLEHARQMAADGIVKVK</sequence>
<evidence type="ECO:0000256" key="1">
    <source>
        <dbReference type="ARBA" id="ARBA00023002"/>
    </source>
</evidence>
<feature type="domain" description="NAD-dependent epimerase/dehydratase" evidence="3">
    <location>
        <begin position="8"/>
        <end position="267"/>
    </location>
</feature>
<organism evidence="4 5">
    <name type="scientific">Cyanidium caldarium</name>
    <name type="common">Red alga</name>
    <dbReference type="NCBI Taxonomy" id="2771"/>
    <lineage>
        <taxon>Eukaryota</taxon>
        <taxon>Rhodophyta</taxon>
        <taxon>Bangiophyceae</taxon>
        <taxon>Cyanidiales</taxon>
        <taxon>Cyanidiaceae</taxon>
        <taxon>Cyanidium</taxon>
    </lineage>
</organism>
<keyword evidence="1" id="KW-0560">Oxidoreductase</keyword>
<dbReference type="Gene3D" id="3.40.50.720">
    <property type="entry name" value="NAD(P)-binding Rossmann-like Domain"/>
    <property type="match status" value="1"/>
</dbReference>
<evidence type="ECO:0000313" key="5">
    <source>
        <dbReference type="Proteomes" id="UP001301350"/>
    </source>
</evidence>
<dbReference type="Proteomes" id="UP001301350">
    <property type="component" value="Unassembled WGS sequence"/>
</dbReference>
<dbReference type="GO" id="GO:0016616">
    <property type="term" value="F:oxidoreductase activity, acting on the CH-OH group of donors, NAD or NADP as acceptor"/>
    <property type="evidence" value="ECO:0007669"/>
    <property type="project" value="TreeGrafter"/>
</dbReference>
<dbReference type="InterPro" id="IPR001509">
    <property type="entry name" value="Epimerase_deHydtase"/>
</dbReference>
<keyword evidence="5" id="KW-1185">Reference proteome</keyword>
<dbReference type="InterPro" id="IPR050425">
    <property type="entry name" value="NAD(P)_dehydrat-like"/>
</dbReference>
<evidence type="ECO:0000256" key="2">
    <source>
        <dbReference type="ARBA" id="ARBA00023445"/>
    </source>
</evidence>
<proteinExistence type="inferred from homology"/>
<dbReference type="InterPro" id="IPR036291">
    <property type="entry name" value="NAD(P)-bd_dom_sf"/>
</dbReference>
<accession>A0AAV9IS49</accession>
<dbReference type="PANTHER" id="PTHR10366:SF564">
    <property type="entry name" value="STEROL-4-ALPHA-CARBOXYLATE 3-DEHYDROGENASE, DECARBOXYLATING"/>
    <property type="match status" value="1"/>
</dbReference>